<sequence>MSNAVKEALDIQPLVTGGKSVRDVTEDILRPVEAFPTSLWWKAFLLVLTITVVDLGIIGYLTWEGLYILGINNPVAWGFFIVNFVFWIGIGHAGTLISAVLYLFRQEWRTGINRAAEAMTIFAVLTAASNLIIHIGRPWVGYWLFPYPNERGPLWVNFRSPLIWDTFAVSTYLTISLVFWYIGLIPDIAAVRDRSKGEFKRKLYDVLALGWVGSNKAWSHLETVAMILAALSTPLVLSVHTIVSFDFAVSILPGWHTTIFPPYFVAGAIFSGFAMVVTLMVIAREVFNLKDYITMKHLENMNKVIMVTGLIVGLAYSTEFFMAWYSGNEYEGFTFVNRAFGPYGWAYFIMFSCNVFSPQVFWWKKLRTNIPVMFIISIVVNIGMWFERYVIVMTTHADFLPSSWDMYIPTVYDFMMLIGTFGIFFTLFLLFCRIMPVIAVAEVKTVMPHKDGGHH</sequence>
<evidence type="ECO:0000256" key="5">
    <source>
        <dbReference type="ARBA" id="ARBA00022989"/>
    </source>
</evidence>
<dbReference type="RefSeq" id="WP_000063680.1">
    <property type="nucleotide sequence ID" value="NZ_AHNR02000005.1"/>
</dbReference>
<comment type="subcellular location">
    <subcellularLocation>
        <location evidence="1">Cell membrane</location>
        <topology evidence="1">Multi-pass membrane protein</topology>
    </subcellularLocation>
</comment>
<evidence type="ECO:0000313" key="8">
    <source>
        <dbReference type="EMBL" id="EKR57079.1"/>
    </source>
</evidence>
<protein>
    <submittedName>
        <fullName evidence="8">Polysulfide reductase NrfD</fullName>
    </submittedName>
</protein>
<keyword evidence="3" id="KW-1003">Cell membrane</keyword>
<comment type="caution">
    <text evidence="8">The sequence shown here is derived from an EMBL/GenBank/DDBJ whole genome shotgun (WGS) entry which is preliminary data.</text>
</comment>
<gene>
    <name evidence="8" type="ORF">LEP1GSC105_4083</name>
</gene>
<feature type="transmembrane region" description="Helical" evidence="7">
    <location>
        <begin position="167"/>
        <end position="191"/>
    </location>
</feature>
<dbReference type="PANTHER" id="PTHR43044">
    <property type="match status" value="1"/>
</dbReference>
<feature type="transmembrane region" description="Helical" evidence="7">
    <location>
        <begin position="75"/>
        <end position="104"/>
    </location>
</feature>
<feature type="transmembrane region" description="Helical" evidence="7">
    <location>
        <begin position="411"/>
        <end position="432"/>
    </location>
</feature>
<accession>A0A0E2DAF1</accession>
<keyword evidence="5 7" id="KW-1133">Transmembrane helix</keyword>
<feature type="transmembrane region" description="Helical" evidence="7">
    <location>
        <begin position="263"/>
        <end position="283"/>
    </location>
</feature>
<evidence type="ECO:0000256" key="6">
    <source>
        <dbReference type="ARBA" id="ARBA00023136"/>
    </source>
</evidence>
<evidence type="ECO:0000256" key="1">
    <source>
        <dbReference type="ARBA" id="ARBA00004651"/>
    </source>
</evidence>
<organism evidence="8 9">
    <name type="scientific">Leptospira interrogans str. UI 12758</name>
    <dbReference type="NCBI Taxonomy" id="1049938"/>
    <lineage>
        <taxon>Bacteria</taxon>
        <taxon>Pseudomonadati</taxon>
        <taxon>Spirochaetota</taxon>
        <taxon>Spirochaetia</taxon>
        <taxon>Leptospirales</taxon>
        <taxon>Leptospiraceae</taxon>
        <taxon>Leptospira</taxon>
    </lineage>
</organism>
<dbReference type="Pfam" id="PF03916">
    <property type="entry name" value="NrfD"/>
    <property type="match status" value="1"/>
</dbReference>
<dbReference type="InterPro" id="IPR005614">
    <property type="entry name" value="NrfD-like"/>
</dbReference>
<evidence type="ECO:0000256" key="4">
    <source>
        <dbReference type="ARBA" id="ARBA00022692"/>
    </source>
</evidence>
<feature type="transmembrane region" description="Helical" evidence="7">
    <location>
        <begin position="39"/>
        <end position="63"/>
    </location>
</feature>
<comment type="similarity">
    <text evidence="2">Belongs to the NrfD family.</text>
</comment>
<feature type="transmembrane region" description="Helical" evidence="7">
    <location>
        <begin position="224"/>
        <end position="243"/>
    </location>
</feature>
<feature type="transmembrane region" description="Helical" evidence="7">
    <location>
        <begin position="345"/>
        <end position="363"/>
    </location>
</feature>
<dbReference type="Proteomes" id="UP000001340">
    <property type="component" value="Unassembled WGS sequence"/>
</dbReference>
<evidence type="ECO:0000313" key="9">
    <source>
        <dbReference type="Proteomes" id="UP000001340"/>
    </source>
</evidence>
<keyword evidence="6 7" id="KW-0472">Membrane</keyword>
<reference evidence="8 9" key="1">
    <citation type="submission" date="2012-10" db="EMBL/GenBank/DDBJ databases">
        <authorList>
            <person name="Harkins D.M."/>
            <person name="Durkin A.S."/>
            <person name="Brinkac L.M."/>
            <person name="Haft D.H."/>
            <person name="Selengut J.D."/>
            <person name="Sanka R."/>
            <person name="DePew J."/>
            <person name="Purushe J."/>
            <person name="Chanthongthip A."/>
            <person name="Lattana O."/>
            <person name="Phetsouvanh R."/>
            <person name="Newton P.N."/>
            <person name="Vinetz J.M."/>
            <person name="Sutton G.G."/>
            <person name="Nierman W.C."/>
            <person name="Fouts D.E."/>
        </authorList>
    </citation>
    <scope>NUCLEOTIDE SEQUENCE [LARGE SCALE GENOMIC DNA]</scope>
    <source>
        <strain evidence="8 9">UI 12758</strain>
    </source>
</reference>
<feature type="transmembrane region" description="Helical" evidence="7">
    <location>
        <begin position="370"/>
        <end position="391"/>
    </location>
</feature>
<feature type="transmembrane region" description="Helical" evidence="7">
    <location>
        <begin position="116"/>
        <end position="136"/>
    </location>
</feature>
<name>A0A0E2DAF1_LEPIR</name>
<keyword evidence="4 7" id="KW-0812">Transmembrane</keyword>
<dbReference type="GO" id="GO:0005886">
    <property type="term" value="C:plasma membrane"/>
    <property type="evidence" value="ECO:0007669"/>
    <property type="project" value="UniProtKB-SubCell"/>
</dbReference>
<dbReference type="GeneID" id="61144209"/>
<feature type="transmembrane region" description="Helical" evidence="7">
    <location>
        <begin position="304"/>
        <end position="325"/>
    </location>
</feature>
<evidence type="ECO:0000256" key="7">
    <source>
        <dbReference type="SAM" id="Phobius"/>
    </source>
</evidence>
<evidence type="ECO:0000256" key="2">
    <source>
        <dbReference type="ARBA" id="ARBA00008929"/>
    </source>
</evidence>
<dbReference type="EMBL" id="AHNR02000005">
    <property type="protein sequence ID" value="EKR57079.1"/>
    <property type="molecule type" value="Genomic_DNA"/>
</dbReference>
<dbReference type="AlphaFoldDB" id="A0A0E2DAF1"/>
<dbReference type="PANTHER" id="PTHR43044:SF2">
    <property type="entry name" value="POLYSULPHIDE REDUCTASE NRFD"/>
    <property type="match status" value="1"/>
</dbReference>
<evidence type="ECO:0000256" key="3">
    <source>
        <dbReference type="ARBA" id="ARBA00022475"/>
    </source>
</evidence>
<proteinExistence type="inferred from homology"/>